<sequence length="192" mass="21226">MNCLCFSAALLFVLVILVDGTPVYEHHSLGQGLETSLTRGPEKLVVSSVIKEIVDDVIIGTKIICKACKMIRKAAETFKKCLEGEELISLRQLENHTLQEFPTYIFKEENKADSQPAFCLEPKLAGSCKNKTARYFYNAKTGCCEPFVYGGCEGNKNNFNTIEDCLKSCCPDCMKTCCTLKESQGGHMKSGP</sequence>
<dbReference type="InterPro" id="IPR050098">
    <property type="entry name" value="TFPI/VKTCI-like"/>
</dbReference>
<feature type="chain" id="PRO_5018981153" description="BPTI/Kunitz inhibitor domain-containing protein" evidence="2">
    <location>
        <begin position="21"/>
        <end position="192"/>
    </location>
</feature>
<dbReference type="PRINTS" id="PR00759">
    <property type="entry name" value="BASICPTASE"/>
</dbReference>
<evidence type="ECO:0000256" key="2">
    <source>
        <dbReference type="SAM" id="SignalP"/>
    </source>
</evidence>
<feature type="signal peptide" evidence="2">
    <location>
        <begin position="1"/>
        <end position="20"/>
    </location>
</feature>
<reference evidence="4" key="3">
    <citation type="submission" date="2025-09" db="UniProtKB">
        <authorList>
            <consortium name="Ensembl"/>
        </authorList>
    </citation>
    <scope>IDENTIFICATION</scope>
</reference>
<dbReference type="Gene3D" id="4.10.410.10">
    <property type="entry name" value="Pancreatic trypsin inhibitor Kunitz domain"/>
    <property type="match status" value="1"/>
</dbReference>
<keyword evidence="1" id="KW-1015">Disulfide bond</keyword>
<proteinExistence type="predicted"/>
<dbReference type="Bgee" id="ENSCHIG00000025893">
    <property type="expression patterns" value="Expressed in fallopian tube and 1 other cell type or tissue"/>
</dbReference>
<dbReference type="Proteomes" id="UP000291000">
    <property type="component" value="Chromosome 13"/>
</dbReference>
<dbReference type="GO" id="GO:0005615">
    <property type="term" value="C:extracellular space"/>
    <property type="evidence" value="ECO:0007669"/>
    <property type="project" value="TreeGrafter"/>
</dbReference>
<dbReference type="PANTHER" id="PTHR10083">
    <property type="entry name" value="KUNITZ-TYPE PROTEASE INHIBITOR-RELATED"/>
    <property type="match status" value="1"/>
</dbReference>
<accession>A0A452G513</accession>
<evidence type="ECO:0000313" key="5">
    <source>
        <dbReference type="Proteomes" id="UP000291000"/>
    </source>
</evidence>
<dbReference type="GeneTree" id="ENSGT01120000271980"/>
<dbReference type="PANTHER" id="PTHR10083:SF373">
    <property type="entry name" value="SERINE PEPTIDASE INHIBITOR, KUNITZ TYPE, 2"/>
    <property type="match status" value="1"/>
</dbReference>
<dbReference type="Ensembl" id="ENSCHIT00000039465.1">
    <property type="protein sequence ID" value="ENSCHIP00000031591.1"/>
    <property type="gene ID" value="ENSCHIG00000025893.1"/>
</dbReference>
<dbReference type="PROSITE" id="PS00280">
    <property type="entry name" value="BPTI_KUNITZ_1"/>
    <property type="match status" value="1"/>
</dbReference>
<keyword evidence="2" id="KW-0732">Signal</keyword>
<dbReference type="Pfam" id="PF00014">
    <property type="entry name" value="Kunitz_BPTI"/>
    <property type="match status" value="1"/>
</dbReference>
<name>A0A452G513_CAPHI</name>
<dbReference type="STRING" id="9925.ENSCHIP00000031591"/>
<reference evidence="4" key="2">
    <citation type="submission" date="2025-08" db="UniProtKB">
        <authorList>
            <consortium name="Ensembl"/>
        </authorList>
    </citation>
    <scope>IDENTIFICATION</scope>
</reference>
<evidence type="ECO:0000256" key="1">
    <source>
        <dbReference type="ARBA" id="ARBA00023157"/>
    </source>
</evidence>
<dbReference type="InterPro" id="IPR036880">
    <property type="entry name" value="Kunitz_BPTI_sf"/>
</dbReference>
<dbReference type="SUPFAM" id="SSF57362">
    <property type="entry name" value="BPTI-like"/>
    <property type="match status" value="1"/>
</dbReference>
<dbReference type="SMART" id="SM00131">
    <property type="entry name" value="KU"/>
    <property type="match status" value="1"/>
</dbReference>
<organism evidence="4 5">
    <name type="scientific">Capra hircus</name>
    <name type="common">Goat</name>
    <dbReference type="NCBI Taxonomy" id="9925"/>
    <lineage>
        <taxon>Eukaryota</taxon>
        <taxon>Metazoa</taxon>
        <taxon>Chordata</taxon>
        <taxon>Craniata</taxon>
        <taxon>Vertebrata</taxon>
        <taxon>Euteleostomi</taxon>
        <taxon>Mammalia</taxon>
        <taxon>Eutheria</taxon>
        <taxon>Laurasiatheria</taxon>
        <taxon>Artiodactyla</taxon>
        <taxon>Ruminantia</taxon>
        <taxon>Pecora</taxon>
        <taxon>Bovidae</taxon>
        <taxon>Caprinae</taxon>
        <taxon>Capra</taxon>
    </lineage>
</organism>
<evidence type="ECO:0000313" key="4">
    <source>
        <dbReference type="Ensembl" id="ENSCHIP00000031591.1"/>
    </source>
</evidence>
<dbReference type="InterPro" id="IPR020901">
    <property type="entry name" value="Prtase_inh_Kunz-CS"/>
</dbReference>
<dbReference type="PROSITE" id="PS50279">
    <property type="entry name" value="BPTI_KUNITZ_2"/>
    <property type="match status" value="1"/>
</dbReference>
<reference evidence="4 5" key="1">
    <citation type="submission" date="2016-04" db="EMBL/GenBank/DDBJ databases">
        <title>Polished mammalian reference genomes with single-molecule sequencing and chromosome conformation capture applied to the Capra hircus genome.</title>
        <authorList>
            <person name="Bickhart D.M."/>
            <person name="Koren S."/>
            <person name="Rosen B."/>
            <person name="Hastie A."/>
            <person name="Liachko I."/>
            <person name="Sullivan S.T."/>
            <person name="Burton J."/>
            <person name="Sayre B.L."/>
            <person name="Huson H.J."/>
            <person name="Lee J."/>
            <person name="Lam E."/>
            <person name="Kelley C.M."/>
            <person name="Hutchison J.L."/>
            <person name="Zhou Y."/>
            <person name="Sun J."/>
            <person name="Crisa A."/>
            <person name="Schwartz J.C."/>
            <person name="Hammond J.A."/>
            <person name="Schroeder S.G."/>
            <person name="Liu G.E."/>
            <person name="Dunham M."/>
            <person name="Shendure J."/>
            <person name="Sonstegard T.S."/>
            <person name="Phillippy A.M."/>
            <person name="Van Tassell C.P."/>
            <person name="Smith T.P."/>
        </authorList>
    </citation>
    <scope>NUCLEOTIDE SEQUENCE [LARGE SCALE GENOMIC DNA]</scope>
</reference>
<dbReference type="AlphaFoldDB" id="A0A452G513"/>
<keyword evidence="5" id="KW-1185">Reference proteome</keyword>
<dbReference type="EMBL" id="LWLT01000014">
    <property type="status" value="NOT_ANNOTATED_CDS"/>
    <property type="molecule type" value="Genomic_DNA"/>
</dbReference>
<protein>
    <recommendedName>
        <fullName evidence="3">BPTI/Kunitz inhibitor domain-containing protein</fullName>
    </recommendedName>
</protein>
<evidence type="ECO:0000259" key="3">
    <source>
        <dbReference type="PROSITE" id="PS50279"/>
    </source>
</evidence>
<dbReference type="GO" id="GO:0004867">
    <property type="term" value="F:serine-type endopeptidase inhibitor activity"/>
    <property type="evidence" value="ECO:0007669"/>
    <property type="project" value="InterPro"/>
</dbReference>
<dbReference type="InterPro" id="IPR002223">
    <property type="entry name" value="Kunitz_BPTI"/>
</dbReference>
<dbReference type="CDD" id="cd22592">
    <property type="entry name" value="Kunitz_BPTI"/>
    <property type="match status" value="1"/>
</dbReference>
<feature type="domain" description="BPTI/Kunitz inhibitor" evidence="3">
    <location>
        <begin position="119"/>
        <end position="169"/>
    </location>
</feature>